<evidence type="ECO:0000313" key="7">
    <source>
        <dbReference type="EMBL" id="SUE39347.1"/>
    </source>
</evidence>
<dbReference type="Pfam" id="PF09339">
    <property type="entry name" value="HTH_IclR"/>
    <property type="match status" value="1"/>
</dbReference>
<dbReference type="SUPFAM" id="SSF55781">
    <property type="entry name" value="GAF domain-like"/>
    <property type="match status" value="1"/>
</dbReference>
<proteinExistence type="predicted"/>
<evidence type="ECO:0000313" key="9">
    <source>
        <dbReference type="Proteomes" id="UP000254919"/>
    </source>
</evidence>
<organism evidence="6 8">
    <name type="scientific">Roseomonas mucosa</name>
    <dbReference type="NCBI Taxonomy" id="207340"/>
    <lineage>
        <taxon>Bacteria</taxon>
        <taxon>Pseudomonadati</taxon>
        <taxon>Pseudomonadota</taxon>
        <taxon>Alphaproteobacteria</taxon>
        <taxon>Acetobacterales</taxon>
        <taxon>Roseomonadaceae</taxon>
        <taxon>Roseomonas</taxon>
    </lineage>
</organism>
<dbReference type="PANTHER" id="PTHR30136:SF24">
    <property type="entry name" value="HTH-TYPE TRANSCRIPTIONAL REPRESSOR ALLR"/>
    <property type="match status" value="1"/>
</dbReference>
<dbReference type="AlphaFoldDB" id="A0A1S8DBH0"/>
<feature type="domain" description="IclR-ED" evidence="5">
    <location>
        <begin position="76"/>
        <end position="260"/>
    </location>
</feature>
<dbReference type="EMBL" id="UGVN01000001">
    <property type="protein sequence ID" value="SUE39347.1"/>
    <property type="molecule type" value="Genomic_DNA"/>
</dbReference>
<dbReference type="Gene3D" id="1.10.10.10">
    <property type="entry name" value="Winged helix-like DNA-binding domain superfamily/Winged helix DNA-binding domain"/>
    <property type="match status" value="1"/>
</dbReference>
<evidence type="ECO:0000256" key="3">
    <source>
        <dbReference type="ARBA" id="ARBA00023163"/>
    </source>
</evidence>
<reference evidence="6 8" key="1">
    <citation type="submission" date="2016-12" db="EMBL/GenBank/DDBJ databases">
        <title>Draft genome sequence of Roseomonas mucosa strain AU37, isolated from a peripheral intravenous catheter.</title>
        <authorList>
            <person name="Choudhury M.A."/>
            <person name="Sidjabat H.E."/>
            <person name="Wailan A.M."/>
            <person name="Zhang L."/>
            <person name="Marsh N.M."/>
            <person name="Rickard C.M."/>
            <person name="Davies M."/>
            <person name="Mcmillan D.J."/>
        </authorList>
    </citation>
    <scope>NUCLEOTIDE SEQUENCE [LARGE SCALE GENOMIC DNA]</scope>
    <source>
        <strain evidence="6 8">SAVE376</strain>
    </source>
</reference>
<accession>A0A1S8DBH0</accession>
<protein>
    <submittedName>
        <fullName evidence="6">IclR family transcriptional regulator</fullName>
    </submittedName>
    <submittedName>
        <fullName evidence="7">p-hydroxybenzoate hydroxylase transcriptional activator</fullName>
    </submittedName>
</protein>
<keyword evidence="1" id="KW-0805">Transcription regulation</keyword>
<dbReference type="Proteomes" id="UP000054844">
    <property type="component" value="Unassembled WGS sequence"/>
</dbReference>
<dbReference type="InterPro" id="IPR050707">
    <property type="entry name" value="HTH_MetabolicPath_Reg"/>
</dbReference>
<dbReference type="InterPro" id="IPR036390">
    <property type="entry name" value="WH_DNA-bd_sf"/>
</dbReference>
<dbReference type="InterPro" id="IPR014757">
    <property type="entry name" value="Tscrpt_reg_IclR_C"/>
</dbReference>
<dbReference type="InterPro" id="IPR005471">
    <property type="entry name" value="Tscrpt_reg_IclR_N"/>
</dbReference>
<keyword evidence="8" id="KW-1185">Reference proteome</keyword>
<dbReference type="SUPFAM" id="SSF46785">
    <property type="entry name" value="Winged helix' DNA-binding domain"/>
    <property type="match status" value="1"/>
</dbReference>
<keyword evidence="2" id="KW-0238">DNA-binding</keyword>
<evidence type="ECO:0000259" key="4">
    <source>
        <dbReference type="PROSITE" id="PS51077"/>
    </source>
</evidence>
<sequence>MPAEMPEEAPGHLISPVQRAVRLMEYIAEGGPTANLSEAARRTGINRATMARLLDTLEYEGVLERAPGGEYRLGLRFLGLAASALASRDLVSLARPVLARLAAETGLSSYLVVLSGGEALYLAREMPDTPLVSHIRIGSRVPAHLTTPGRVLLAPLPPAERRARLGPGPLPTATPHSPATHAALDAVLAEDAVRGCAWSFSAYEPGVDSCAAPVLGQEGRPLAALSLAGPAAQFGPAPFRAEVERRVKGAAAELSRLMGARNDRGPKEA</sequence>
<dbReference type="OrthoDB" id="9807558at2"/>
<evidence type="ECO:0000259" key="5">
    <source>
        <dbReference type="PROSITE" id="PS51078"/>
    </source>
</evidence>
<keyword evidence="3" id="KW-0804">Transcription</keyword>
<dbReference type="GO" id="GO:0003677">
    <property type="term" value="F:DNA binding"/>
    <property type="evidence" value="ECO:0007669"/>
    <property type="project" value="UniProtKB-KW"/>
</dbReference>
<reference evidence="7 9" key="2">
    <citation type="submission" date="2018-06" db="EMBL/GenBank/DDBJ databases">
        <authorList>
            <consortium name="Pathogen Informatics"/>
            <person name="Doyle S."/>
        </authorList>
    </citation>
    <scope>NUCLEOTIDE SEQUENCE [LARGE SCALE GENOMIC DNA]</scope>
    <source>
        <strain evidence="7 9">NCTC13291</strain>
    </source>
</reference>
<feature type="domain" description="HTH iclR-type" evidence="4">
    <location>
        <begin position="14"/>
        <end position="75"/>
    </location>
</feature>
<dbReference type="InterPro" id="IPR036388">
    <property type="entry name" value="WH-like_DNA-bd_sf"/>
</dbReference>
<dbReference type="RefSeq" id="WP_019459231.1">
    <property type="nucleotide sequence ID" value="NZ_AP031462.1"/>
</dbReference>
<dbReference type="PROSITE" id="PS51078">
    <property type="entry name" value="ICLR_ED"/>
    <property type="match status" value="1"/>
</dbReference>
<dbReference type="Proteomes" id="UP000254919">
    <property type="component" value="Unassembled WGS sequence"/>
</dbReference>
<evidence type="ECO:0000256" key="1">
    <source>
        <dbReference type="ARBA" id="ARBA00023015"/>
    </source>
</evidence>
<gene>
    <name evidence="7" type="primary">pobR_1</name>
    <name evidence="6" type="ORF">APZ41_001745</name>
    <name evidence="7" type="ORF">NCTC13291_01231</name>
</gene>
<evidence type="ECO:0000256" key="2">
    <source>
        <dbReference type="ARBA" id="ARBA00023125"/>
    </source>
</evidence>
<dbReference type="SMART" id="SM00346">
    <property type="entry name" value="HTH_ICLR"/>
    <property type="match status" value="1"/>
</dbReference>
<dbReference type="InterPro" id="IPR029016">
    <property type="entry name" value="GAF-like_dom_sf"/>
</dbReference>
<dbReference type="PROSITE" id="PS51077">
    <property type="entry name" value="HTH_ICLR"/>
    <property type="match status" value="1"/>
</dbReference>
<dbReference type="GO" id="GO:0003700">
    <property type="term" value="F:DNA-binding transcription factor activity"/>
    <property type="evidence" value="ECO:0007669"/>
    <property type="project" value="TreeGrafter"/>
</dbReference>
<dbReference type="STRING" id="207340.APZ41_001745"/>
<evidence type="ECO:0000313" key="8">
    <source>
        <dbReference type="Proteomes" id="UP000054844"/>
    </source>
</evidence>
<name>A0A1S8DBH0_9PROT</name>
<dbReference type="PANTHER" id="PTHR30136">
    <property type="entry name" value="HELIX-TURN-HELIX TRANSCRIPTIONAL REGULATOR, ICLR FAMILY"/>
    <property type="match status" value="1"/>
</dbReference>
<dbReference type="GeneID" id="99632283"/>
<dbReference type="EMBL" id="LLWF02000002">
    <property type="protein sequence ID" value="ONH84940.1"/>
    <property type="molecule type" value="Genomic_DNA"/>
</dbReference>
<dbReference type="Pfam" id="PF01614">
    <property type="entry name" value="IclR_C"/>
    <property type="match status" value="1"/>
</dbReference>
<dbReference type="GO" id="GO:0045892">
    <property type="term" value="P:negative regulation of DNA-templated transcription"/>
    <property type="evidence" value="ECO:0007669"/>
    <property type="project" value="TreeGrafter"/>
</dbReference>
<evidence type="ECO:0000313" key="6">
    <source>
        <dbReference type="EMBL" id="ONH84940.1"/>
    </source>
</evidence>
<dbReference type="Gene3D" id="3.30.450.40">
    <property type="match status" value="1"/>
</dbReference>